<name>A0A168PXG0_9BACL</name>
<sequence>METVLITGASRGLGYELLKVYSIHDYITFPIVRTEEAFERLKYEFQGKCYPILADLTLDSSINHIKSEVSKQTDELDILINNAGISGTEYLIETVRTKEVNSLFDIHCLGPIRAVQSCISLLKQSDNPRIVNVSSRLGSITKMASGEFSDRDFSYSYRMVKAAQNMFTVCLSHELQGNNISVNAIHPGVLLTRGGSSDSNMYPEEAASNIYEWIKTLNKSTTGQFVQPSIGKLPW</sequence>
<dbReference type="PRINTS" id="PR00081">
    <property type="entry name" value="GDHRDH"/>
</dbReference>
<dbReference type="GO" id="GO:0016616">
    <property type="term" value="F:oxidoreductase activity, acting on the CH-OH group of donors, NAD or NADP as acceptor"/>
    <property type="evidence" value="ECO:0007669"/>
    <property type="project" value="TreeGrafter"/>
</dbReference>
<accession>A0A168PXG0</accession>
<dbReference type="Gene3D" id="3.40.50.720">
    <property type="entry name" value="NAD(P)-binding Rossmann-like Domain"/>
    <property type="match status" value="1"/>
</dbReference>
<dbReference type="PANTHER" id="PTHR45458">
    <property type="entry name" value="SHORT-CHAIN DEHYDROGENASE/REDUCTASE SDR"/>
    <property type="match status" value="1"/>
</dbReference>
<proteinExistence type="inferred from homology"/>
<dbReference type="OrthoDB" id="5786478at2"/>
<evidence type="ECO:0000256" key="1">
    <source>
        <dbReference type="RuleBase" id="RU000363"/>
    </source>
</evidence>
<evidence type="ECO:0000313" key="3">
    <source>
        <dbReference type="Proteomes" id="UP000077355"/>
    </source>
</evidence>
<comment type="caution">
    <text evidence="2">The sequence shown here is derived from an EMBL/GenBank/DDBJ whole genome shotgun (WGS) entry which is preliminary data.</text>
</comment>
<comment type="similarity">
    <text evidence="1">Belongs to the short-chain dehydrogenases/reductases (SDR) family.</text>
</comment>
<dbReference type="Pfam" id="PF00106">
    <property type="entry name" value="adh_short"/>
    <property type="match status" value="1"/>
</dbReference>
<dbReference type="SUPFAM" id="SSF51735">
    <property type="entry name" value="NAD(P)-binding Rossmann-fold domains"/>
    <property type="match status" value="1"/>
</dbReference>
<reference evidence="2 3" key="1">
    <citation type="submission" date="2016-03" db="EMBL/GenBank/DDBJ databases">
        <title>Draft genome sequence of Paenibacillus antarcticus CECT 5836.</title>
        <authorList>
            <person name="Shin S.-K."/>
            <person name="Yi H."/>
        </authorList>
    </citation>
    <scope>NUCLEOTIDE SEQUENCE [LARGE SCALE GENOMIC DNA]</scope>
    <source>
        <strain evidence="2 3">CECT 5836</strain>
    </source>
</reference>
<dbReference type="Proteomes" id="UP000077355">
    <property type="component" value="Unassembled WGS sequence"/>
</dbReference>
<dbReference type="AlphaFoldDB" id="A0A168PXG0"/>
<dbReference type="InterPro" id="IPR036291">
    <property type="entry name" value="NAD(P)-bd_dom_sf"/>
</dbReference>
<dbReference type="InterPro" id="IPR002347">
    <property type="entry name" value="SDR_fam"/>
</dbReference>
<dbReference type="RefSeq" id="WP_068648233.1">
    <property type="nucleotide sequence ID" value="NZ_CP043611.1"/>
</dbReference>
<dbReference type="InterPro" id="IPR052184">
    <property type="entry name" value="SDR_enzymes"/>
</dbReference>
<dbReference type="EMBL" id="LVJI01000009">
    <property type="protein sequence ID" value="OAB47163.1"/>
    <property type="molecule type" value="Genomic_DNA"/>
</dbReference>
<protein>
    <submittedName>
        <fullName evidence="2">Short-chain dehydrogenase</fullName>
    </submittedName>
</protein>
<dbReference type="PANTHER" id="PTHR45458:SF2">
    <property type="entry name" value="OXIDOREDUCTASE, SHORT CHAIN DEHYDROGENASE_REDUCTASE FAMILY SUPERFAMILY (AFU_ORTHOLOGUE AFUA_3G13450)"/>
    <property type="match status" value="1"/>
</dbReference>
<gene>
    <name evidence="2" type="ORF">PBAT_07750</name>
</gene>
<keyword evidence="3" id="KW-1185">Reference proteome</keyword>
<evidence type="ECO:0000313" key="2">
    <source>
        <dbReference type="EMBL" id="OAB47163.1"/>
    </source>
</evidence>
<dbReference type="PRINTS" id="PR00080">
    <property type="entry name" value="SDRFAMILY"/>
</dbReference>
<organism evidence="2 3">
    <name type="scientific">Paenibacillus antarcticus</name>
    <dbReference type="NCBI Taxonomy" id="253703"/>
    <lineage>
        <taxon>Bacteria</taxon>
        <taxon>Bacillati</taxon>
        <taxon>Bacillota</taxon>
        <taxon>Bacilli</taxon>
        <taxon>Bacillales</taxon>
        <taxon>Paenibacillaceae</taxon>
        <taxon>Paenibacillus</taxon>
    </lineage>
</organism>